<name>A0ABT3KI15_9GAMM</name>
<evidence type="ECO:0000313" key="2">
    <source>
        <dbReference type="Proteomes" id="UP001431181"/>
    </source>
</evidence>
<keyword evidence="2" id="KW-1185">Reference proteome</keyword>
<comment type="caution">
    <text evidence="1">The sequence shown here is derived from an EMBL/GenBank/DDBJ whole genome shotgun (WGS) entry which is preliminary data.</text>
</comment>
<accession>A0ABT3KI15</accession>
<proteinExistence type="predicted"/>
<dbReference type="EMBL" id="JAPEUL010000007">
    <property type="protein sequence ID" value="MCW4629717.1"/>
    <property type="molecule type" value="Genomic_DNA"/>
</dbReference>
<protein>
    <submittedName>
        <fullName evidence="1">Uncharacterized protein</fullName>
    </submittedName>
</protein>
<evidence type="ECO:0000313" key="1">
    <source>
        <dbReference type="EMBL" id="MCW4629717.1"/>
    </source>
</evidence>
<dbReference type="Proteomes" id="UP001431181">
    <property type="component" value="Unassembled WGS sequence"/>
</dbReference>
<organism evidence="1 2">
    <name type="scientific">Marinomonas rhodophyticola</name>
    <dbReference type="NCBI Taxonomy" id="2992803"/>
    <lineage>
        <taxon>Bacteria</taxon>
        <taxon>Pseudomonadati</taxon>
        <taxon>Pseudomonadota</taxon>
        <taxon>Gammaproteobacteria</taxon>
        <taxon>Oceanospirillales</taxon>
        <taxon>Oceanospirillaceae</taxon>
        <taxon>Marinomonas</taxon>
    </lineage>
</organism>
<gene>
    <name evidence="1" type="ORF">ONZ52_12415</name>
</gene>
<sequence length="243" mass="27053">MDSGFRRLASPLDTKRFKHFPLSDQLEGWELSEIDYLYKDTFELDNPSNNALNFVGRSIINAEAAQTLQAQFSSFKDNPDYDDLPDYIRDDLELVADLVGGIDMVAQSLSGFSEQLTTRLMNMMQPYALASSKLPVTQEQIDLIGSGPWNFQPNTGTAPNTKPISDAGSLPFFPVRAGHIQLMKLWVVDSYGQILVGQNPQKEPDPIDMLVSQSMVTKGSGNESVAQLPPRIIQPTRTETQLR</sequence>
<reference evidence="1" key="1">
    <citation type="submission" date="2022-11" db="EMBL/GenBank/DDBJ databases">
        <title>Marinomonas sp. nov., isolated from marine algae.</title>
        <authorList>
            <person name="Choi D.G."/>
            <person name="Kim J.M."/>
            <person name="Lee J.K."/>
            <person name="Baek J.H."/>
            <person name="Jeon C.O."/>
        </authorList>
    </citation>
    <scope>NUCLEOTIDE SEQUENCE</scope>
    <source>
        <strain evidence="1">KJ51-3</strain>
    </source>
</reference>
<dbReference type="RefSeq" id="WP_265218950.1">
    <property type="nucleotide sequence ID" value="NZ_JAPEUL010000007.1"/>
</dbReference>